<comment type="caution">
    <text evidence="5">The sequence shown here is derived from an EMBL/GenBank/DDBJ whole genome shotgun (WGS) entry which is preliminary data.</text>
</comment>
<keyword evidence="3" id="KW-0539">Nucleus</keyword>
<dbReference type="EMBL" id="LVCJ01000019">
    <property type="protein sequence ID" value="OAL36886.1"/>
    <property type="molecule type" value="Genomic_DNA"/>
</dbReference>
<dbReference type="PANTHER" id="PTHR13486">
    <property type="entry name" value="TELOMERE LENGTH AND SILENCING PROTEIN 1 TLS1 FAMILY MEMBER"/>
    <property type="match status" value="1"/>
</dbReference>
<dbReference type="Proteomes" id="UP000185904">
    <property type="component" value="Unassembled WGS sequence"/>
</dbReference>
<keyword evidence="6" id="KW-1185">Reference proteome</keyword>
<evidence type="ECO:0000256" key="1">
    <source>
        <dbReference type="ARBA" id="ARBA00004123"/>
    </source>
</evidence>
<dbReference type="OrthoDB" id="5627at2759"/>
<organism evidence="5 6">
    <name type="scientific">Fonsecaea nubica</name>
    <dbReference type="NCBI Taxonomy" id="856822"/>
    <lineage>
        <taxon>Eukaryota</taxon>
        <taxon>Fungi</taxon>
        <taxon>Dikarya</taxon>
        <taxon>Ascomycota</taxon>
        <taxon>Pezizomycotina</taxon>
        <taxon>Eurotiomycetes</taxon>
        <taxon>Chaetothyriomycetidae</taxon>
        <taxon>Chaetothyriales</taxon>
        <taxon>Herpotrichiellaceae</taxon>
        <taxon>Fonsecaea</taxon>
    </lineage>
</organism>
<dbReference type="GO" id="GO:0005681">
    <property type="term" value="C:spliceosomal complex"/>
    <property type="evidence" value="ECO:0007669"/>
    <property type="project" value="TreeGrafter"/>
</dbReference>
<name>A0A178D555_9EURO</name>
<feature type="compositionally biased region" description="Acidic residues" evidence="4">
    <location>
        <begin position="46"/>
        <end position="55"/>
    </location>
</feature>
<comment type="similarity">
    <text evidence="2">Belongs to the TLS1 family.</text>
</comment>
<feature type="compositionally biased region" description="Low complexity" evidence="4">
    <location>
        <begin position="22"/>
        <end position="32"/>
    </location>
</feature>
<gene>
    <name evidence="5" type="ORF">AYO20_03942</name>
</gene>
<dbReference type="PANTHER" id="PTHR13486:SF2">
    <property type="entry name" value="SPLICING FACTOR C9ORF78"/>
    <property type="match status" value="1"/>
</dbReference>
<proteinExistence type="inferred from homology"/>
<protein>
    <submittedName>
        <fullName evidence="5">Uncharacterized protein</fullName>
    </submittedName>
</protein>
<sequence>MEDVPVFRAAKRRKFVRPQQGASAESPEAASPKVVDVLSRGGNESLGDDDDEDDGGVSSLLRARKHVRKVVSGVQFSNTKVTQQSRETTGMEVVKSDQDVDKAIDITNRFVGSTGQVVNVDQHMVAFIDSEMARRRHNLVTPSTLPQASPETDVYHDAPSFSEAGSTAKTASTTKPTSTRQLAEVDLGDSVHDTNLARTQAALERVKAGQAPVEEVDKPPKPRKPRLGRDGKPMRPRPRKRRNSEDIARDALVEQFLHENKIDLYDTNTLGLASVPPPGDEAAEDGGTDDRFAEQFRQDFMDAMAERRNRARHAHQPKTSTGVTTESRGPKLGGSRSARAKMMQWQQQQRQQGESGAKK</sequence>
<dbReference type="Pfam" id="PF07052">
    <property type="entry name" value="Hep_59"/>
    <property type="match status" value="1"/>
</dbReference>
<accession>A0A178D555</accession>
<dbReference type="InterPro" id="IPR010756">
    <property type="entry name" value="Tls1-like"/>
</dbReference>
<feature type="region of interest" description="Disordered" evidence="4">
    <location>
        <begin position="12"/>
        <end position="57"/>
    </location>
</feature>
<feature type="region of interest" description="Disordered" evidence="4">
    <location>
        <begin position="206"/>
        <end position="247"/>
    </location>
</feature>
<reference evidence="5 6" key="1">
    <citation type="submission" date="2016-03" db="EMBL/GenBank/DDBJ databases">
        <title>The draft genome sequence of Fonsecaea nubica causative agent of cutaneous subcutaneous infection in human host.</title>
        <authorList>
            <person name="Costa F."/>
            <person name="Sybren D.H."/>
            <person name="Raittz R.T."/>
            <person name="Weiss V.A."/>
            <person name="Leao A.C."/>
            <person name="Gomes R."/>
            <person name="De Souza E.M."/>
            <person name="Pedrosa F.O."/>
            <person name="Steffens M.B."/>
            <person name="Bombassaro A."/>
            <person name="Tadra-Sfeir M.Z."/>
            <person name="Moreno L.F."/>
            <person name="Najafzadeh M.J."/>
            <person name="Felipe M.S."/>
            <person name="Teixeira M."/>
            <person name="Sun J."/>
            <person name="Xi L."/>
            <person name="Castro M.A."/>
            <person name="Vicente V.A."/>
        </authorList>
    </citation>
    <scope>NUCLEOTIDE SEQUENCE [LARGE SCALE GENOMIC DNA]</scope>
    <source>
        <strain evidence="5 6">CBS 269.64</strain>
    </source>
</reference>
<evidence type="ECO:0000313" key="6">
    <source>
        <dbReference type="Proteomes" id="UP000185904"/>
    </source>
</evidence>
<feature type="compositionally biased region" description="Low complexity" evidence="4">
    <location>
        <begin position="166"/>
        <end position="179"/>
    </location>
</feature>
<dbReference type="GeneID" id="34587363"/>
<dbReference type="AlphaFoldDB" id="A0A178D555"/>
<evidence type="ECO:0000256" key="4">
    <source>
        <dbReference type="SAM" id="MobiDB-lite"/>
    </source>
</evidence>
<comment type="subcellular location">
    <subcellularLocation>
        <location evidence="1">Nucleus</location>
    </subcellularLocation>
</comment>
<feature type="region of interest" description="Disordered" evidence="4">
    <location>
        <begin position="159"/>
        <end position="180"/>
    </location>
</feature>
<evidence type="ECO:0000313" key="5">
    <source>
        <dbReference type="EMBL" id="OAL36886.1"/>
    </source>
</evidence>
<feature type="region of interest" description="Disordered" evidence="4">
    <location>
        <begin position="307"/>
        <end position="359"/>
    </location>
</feature>
<dbReference type="RefSeq" id="XP_022501898.1">
    <property type="nucleotide sequence ID" value="XM_022642241.1"/>
</dbReference>
<dbReference type="GO" id="GO:0000398">
    <property type="term" value="P:mRNA splicing, via spliceosome"/>
    <property type="evidence" value="ECO:0007669"/>
    <property type="project" value="TreeGrafter"/>
</dbReference>
<feature type="compositionally biased region" description="Polar residues" evidence="4">
    <location>
        <begin position="317"/>
        <end position="327"/>
    </location>
</feature>
<evidence type="ECO:0000256" key="2">
    <source>
        <dbReference type="ARBA" id="ARBA00007643"/>
    </source>
</evidence>
<evidence type="ECO:0000256" key="3">
    <source>
        <dbReference type="ARBA" id="ARBA00023242"/>
    </source>
</evidence>